<dbReference type="EMBL" id="JAMFTS010000005">
    <property type="protein sequence ID" value="KAJ4746059.1"/>
    <property type="molecule type" value="Genomic_DNA"/>
</dbReference>
<evidence type="ECO:0000259" key="3">
    <source>
        <dbReference type="Pfam" id="PF04194"/>
    </source>
</evidence>
<organism evidence="4 5">
    <name type="scientific">Rhynchospora pubera</name>
    <dbReference type="NCBI Taxonomy" id="906938"/>
    <lineage>
        <taxon>Eukaryota</taxon>
        <taxon>Viridiplantae</taxon>
        <taxon>Streptophyta</taxon>
        <taxon>Embryophyta</taxon>
        <taxon>Tracheophyta</taxon>
        <taxon>Spermatophyta</taxon>
        <taxon>Magnoliopsida</taxon>
        <taxon>Liliopsida</taxon>
        <taxon>Poales</taxon>
        <taxon>Cyperaceae</taxon>
        <taxon>Cyperoideae</taxon>
        <taxon>Rhynchosporeae</taxon>
        <taxon>Rhynchospora</taxon>
    </lineage>
</organism>
<comment type="caution">
    <text evidence="4">The sequence shown here is derived from an EMBL/GenBank/DDBJ whole genome shotgun (WGS) entry which is preliminary data.</text>
</comment>
<gene>
    <name evidence="4" type="ORF">LUZ62_080464</name>
</gene>
<proteinExistence type="predicted"/>
<dbReference type="PANTHER" id="PTHR47762">
    <property type="entry name" value="OSJNBB0079B02.4 PROTEIN"/>
    <property type="match status" value="1"/>
</dbReference>
<feature type="compositionally biased region" description="Basic and acidic residues" evidence="1">
    <location>
        <begin position="142"/>
        <end position="151"/>
    </location>
</feature>
<name>A0AAV8BSV7_9POAL</name>
<dbReference type="Pfam" id="PF04194">
    <property type="entry name" value="PDCD2_C"/>
    <property type="match status" value="1"/>
</dbReference>
<protein>
    <submittedName>
        <fullName evidence="4">Programmed cell death protein 2-like</fullName>
    </submittedName>
</protein>
<keyword evidence="2" id="KW-1133">Transmembrane helix</keyword>
<keyword evidence="5" id="KW-1185">Reference proteome</keyword>
<dbReference type="PANTHER" id="PTHR47762:SF2">
    <property type="entry name" value="OS04G0640800 PROTEIN"/>
    <property type="match status" value="1"/>
</dbReference>
<dbReference type="InterPro" id="IPR007320">
    <property type="entry name" value="PDCD2_C"/>
</dbReference>
<accession>A0AAV8BSV7</accession>
<keyword evidence="2" id="KW-0472">Membrane</keyword>
<reference evidence="4" key="1">
    <citation type="submission" date="2022-08" db="EMBL/GenBank/DDBJ databases">
        <authorList>
            <person name="Marques A."/>
        </authorList>
    </citation>
    <scope>NUCLEOTIDE SEQUENCE</scope>
    <source>
        <strain evidence="4">RhyPub2mFocal</strain>
        <tissue evidence="4">Leaves</tissue>
    </source>
</reference>
<feature type="region of interest" description="Disordered" evidence="1">
    <location>
        <begin position="142"/>
        <end position="181"/>
    </location>
</feature>
<keyword evidence="2" id="KW-0812">Transmembrane</keyword>
<feature type="domain" description="Programmed cell death protein 2 C-terminal" evidence="3">
    <location>
        <begin position="291"/>
        <end position="405"/>
    </location>
</feature>
<feature type="transmembrane region" description="Helical" evidence="2">
    <location>
        <begin position="12"/>
        <end position="31"/>
    </location>
</feature>
<dbReference type="GO" id="GO:0005737">
    <property type="term" value="C:cytoplasm"/>
    <property type="evidence" value="ECO:0007669"/>
    <property type="project" value="InterPro"/>
</dbReference>
<evidence type="ECO:0000313" key="4">
    <source>
        <dbReference type="EMBL" id="KAJ4746059.1"/>
    </source>
</evidence>
<sequence>MSGRISVPSNYLTLWCCYLLNYLCFQISVYLCTSGMGEVILGMPGQWAHDYREKADHYTSKIGGLPDWPDLDIPVSGKLLLCDLCGGKLCLMAQIYAPLSMAERSIDERVIYVLGCMKKDCGSNPQSWRVLRLQRCKQDIESKDEPLKAEQPEEESTSVAEDKPTSQSSSVKVCDDEDSDSDIDLDDLAQALEQAATLASNSKKQDGTKHTRKIVEGPVAKKLIYDLTTPVLPCFYIYSQRNSSEGRMDKANFVGGSSISLKEIEKSSGNESEGESWEGEAYEYDKALGADRTYLKFKKQLDAYPEQCFRYSYGGNALFPVANVPKPGACKICGSARRFELQLMPPLLYFLQEASDDSSNFSIDGWTWLTIIIFTCPKNCCSGTCDEKSGNSCRCIVEEEAIVIQDD</sequence>
<dbReference type="Proteomes" id="UP001140206">
    <property type="component" value="Chromosome 5"/>
</dbReference>
<evidence type="ECO:0000256" key="1">
    <source>
        <dbReference type="SAM" id="MobiDB-lite"/>
    </source>
</evidence>
<dbReference type="AlphaFoldDB" id="A0AAV8BSV7"/>
<evidence type="ECO:0000313" key="5">
    <source>
        <dbReference type="Proteomes" id="UP001140206"/>
    </source>
</evidence>
<evidence type="ECO:0000256" key="2">
    <source>
        <dbReference type="SAM" id="Phobius"/>
    </source>
</evidence>